<evidence type="ECO:0000313" key="2">
    <source>
        <dbReference type="Proteomes" id="UP000796761"/>
    </source>
</evidence>
<reference evidence="1" key="1">
    <citation type="submission" date="2019-04" db="EMBL/GenBank/DDBJ databases">
        <title>Genome assembly of Zosterops borbonicus 15179.</title>
        <authorList>
            <person name="Leroy T."/>
            <person name="Anselmetti Y."/>
            <person name="Tilak M.-K."/>
            <person name="Nabholz B."/>
        </authorList>
    </citation>
    <scope>NUCLEOTIDE SEQUENCE</scope>
    <source>
        <strain evidence="1">HGM_15179</strain>
        <tissue evidence="1">Muscle</tissue>
    </source>
</reference>
<dbReference type="AlphaFoldDB" id="A0A8K1GMP0"/>
<accession>A0A8K1GMP0</accession>
<keyword evidence="2" id="KW-1185">Reference proteome</keyword>
<organism evidence="1 2">
    <name type="scientific">Zosterops borbonicus</name>
    <dbReference type="NCBI Taxonomy" id="364589"/>
    <lineage>
        <taxon>Eukaryota</taxon>
        <taxon>Metazoa</taxon>
        <taxon>Chordata</taxon>
        <taxon>Craniata</taxon>
        <taxon>Vertebrata</taxon>
        <taxon>Euteleostomi</taxon>
        <taxon>Archelosauria</taxon>
        <taxon>Archosauria</taxon>
        <taxon>Dinosauria</taxon>
        <taxon>Saurischia</taxon>
        <taxon>Theropoda</taxon>
        <taxon>Coelurosauria</taxon>
        <taxon>Aves</taxon>
        <taxon>Neognathae</taxon>
        <taxon>Neoaves</taxon>
        <taxon>Telluraves</taxon>
        <taxon>Australaves</taxon>
        <taxon>Passeriformes</taxon>
        <taxon>Sylvioidea</taxon>
        <taxon>Zosteropidae</taxon>
        <taxon>Zosterops</taxon>
    </lineage>
</organism>
<sequence>ISNRVEKFMKLLPTLSKCLFLESTVLHSNGIHTIHNMFCRNFSRIFLHQNLCNNLTLRSFKSAEMYQLK</sequence>
<feature type="non-terminal residue" evidence="1">
    <location>
        <position position="1"/>
    </location>
</feature>
<proteinExistence type="predicted"/>
<comment type="caution">
    <text evidence="1">The sequence shown here is derived from an EMBL/GenBank/DDBJ whole genome shotgun (WGS) entry which is preliminary data.</text>
</comment>
<protein>
    <submittedName>
        <fullName evidence="1">Uncharacterized protein</fullName>
    </submittedName>
</protein>
<name>A0A8K1GMP0_9PASS</name>
<dbReference type="EMBL" id="SWJQ01000109">
    <property type="protein sequence ID" value="TRZ21861.1"/>
    <property type="molecule type" value="Genomic_DNA"/>
</dbReference>
<evidence type="ECO:0000313" key="1">
    <source>
        <dbReference type="EMBL" id="TRZ21861.1"/>
    </source>
</evidence>
<dbReference type="Proteomes" id="UP000796761">
    <property type="component" value="Unassembled WGS sequence"/>
</dbReference>
<feature type="non-terminal residue" evidence="1">
    <location>
        <position position="69"/>
    </location>
</feature>
<gene>
    <name evidence="1" type="ORF">HGM15179_005265</name>
</gene>